<reference evidence="2" key="1">
    <citation type="submission" date="2021-03" db="EMBL/GenBank/DDBJ databases">
        <authorList>
            <person name="Tagirdzhanova G."/>
        </authorList>
    </citation>
    <scope>NUCLEOTIDE SEQUENCE</scope>
</reference>
<keyword evidence="3" id="KW-1185">Reference proteome</keyword>
<dbReference type="EMBL" id="CAJPDQ010000001">
    <property type="protein sequence ID" value="CAF9902846.1"/>
    <property type="molecule type" value="Genomic_DNA"/>
</dbReference>
<sequence length="274" mass="27243">MRLTTFAIVLAAGVSAQSDSESTTTTVQIRHFSGVAQFLGTVRQSLTQVDGAPLLAKFAPVASQFLEKLLPPSIQNVGQLGSSLSSILPELYTFGLGEIPTGVLDGPEYQAALVDSKEVIDFVGSAASNVLAVFPSNLAISDVGSFIQASSDAVFSSVVSVALSALPAAQTLLISIEHQAFPSGIPSDSSCTPTAGSAPGSVPTPFPSGVAAPTGIYPTGGFSSGNSSSNSTVPGLSTSPATVATGAAPGLTISRGVVGSAIAASVVGMLVALM</sequence>
<feature type="signal peptide" evidence="1">
    <location>
        <begin position="1"/>
        <end position="16"/>
    </location>
</feature>
<evidence type="ECO:0000313" key="3">
    <source>
        <dbReference type="Proteomes" id="UP000664169"/>
    </source>
</evidence>
<organism evidence="2 3">
    <name type="scientific">Gomphillus americanus</name>
    <dbReference type="NCBI Taxonomy" id="1940652"/>
    <lineage>
        <taxon>Eukaryota</taxon>
        <taxon>Fungi</taxon>
        <taxon>Dikarya</taxon>
        <taxon>Ascomycota</taxon>
        <taxon>Pezizomycotina</taxon>
        <taxon>Lecanoromycetes</taxon>
        <taxon>OSLEUM clade</taxon>
        <taxon>Ostropomycetidae</taxon>
        <taxon>Ostropales</taxon>
        <taxon>Graphidaceae</taxon>
        <taxon>Gomphilloideae</taxon>
        <taxon>Gomphillus</taxon>
    </lineage>
</organism>
<evidence type="ECO:0000256" key="1">
    <source>
        <dbReference type="SAM" id="SignalP"/>
    </source>
</evidence>
<keyword evidence="1" id="KW-0732">Signal</keyword>
<dbReference type="Proteomes" id="UP000664169">
    <property type="component" value="Unassembled WGS sequence"/>
</dbReference>
<evidence type="ECO:0000313" key="2">
    <source>
        <dbReference type="EMBL" id="CAF9902846.1"/>
    </source>
</evidence>
<protein>
    <submittedName>
        <fullName evidence="2">Uncharacterized protein</fullName>
    </submittedName>
</protein>
<accession>A0A8H3E9H6</accession>
<dbReference type="AlphaFoldDB" id="A0A8H3E9H6"/>
<proteinExistence type="predicted"/>
<name>A0A8H3E9H6_9LECA</name>
<comment type="caution">
    <text evidence="2">The sequence shown here is derived from an EMBL/GenBank/DDBJ whole genome shotgun (WGS) entry which is preliminary data.</text>
</comment>
<feature type="chain" id="PRO_5034484562" evidence="1">
    <location>
        <begin position="17"/>
        <end position="274"/>
    </location>
</feature>
<gene>
    <name evidence="2" type="ORF">GOMPHAMPRED_000008</name>
</gene>